<feature type="domain" description="Acyltransferase 3" evidence="4">
    <location>
        <begin position="7"/>
        <end position="316"/>
    </location>
</feature>
<feature type="transmembrane region" description="Helical" evidence="3">
    <location>
        <begin position="235"/>
        <end position="252"/>
    </location>
</feature>
<feature type="transmembrane region" description="Helical" evidence="3">
    <location>
        <begin position="30"/>
        <end position="50"/>
    </location>
</feature>
<dbReference type="PANTHER" id="PTHR37312:SF1">
    <property type="entry name" value="MEMBRANE-BOUND ACYLTRANSFERASE YKRP-RELATED"/>
    <property type="match status" value="1"/>
</dbReference>
<keyword evidence="3" id="KW-0812">Transmembrane</keyword>
<feature type="transmembrane region" description="Helical" evidence="3">
    <location>
        <begin position="302"/>
        <end position="320"/>
    </location>
</feature>
<feature type="transmembrane region" description="Helical" evidence="3">
    <location>
        <begin position="273"/>
        <end position="290"/>
    </location>
</feature>
<comment type="caution">
    <text evidence="5">The sequence shown here is derived from an EMBL/GenBank/DDBJ whole genome shotgun (WGS) entry which is preliminary data.</text>
</comment>
<keyword evidence="3" id="KW-1133">Transmembrane helix</keyword>
<proteinExistence type="inferred from homology"/>
<evidence type="ECO:0000256" key="2">
    <source>
        <dbReference type="ARBA" id="ARBA00007400"/>
    </source>
</evidence>
<feature type="transmembrane region" description="Helical" evidence="3">
    <location>
        <begin position="113"/>
        <end position="134"/>
    </location>
</feature>
<keyword evidence="3" id="KW-0472">Membrane</keyword>
<dbReference type="Pfam" id="PF01757">
    <property type="entry name" value="Acyl_transf_3"/>
    <property type="match status" value="1"/>
</dbReference>
<evidence type="ECO:0000256" key="1">
    <source>
        <dbReference type="ARBA" id="ARBA00004370"/>
    </source>
</evidence>
<dbReference type="EMBL" id="JAGGKK010000009">
    <property type="protein sequence ID" value="MBP1949031.1"/>
    <property type="molecule type" value="Genomic_DNA"/>
</dbReference>
<reference evidence="5 6" key="1">
    <citation type="submission" date="2021-03" db="EMBL/GenBank/DDBJ databases">
        <title>Genomic Encyclopedia of Type Strains, Phase IV (KMG-IV): sequencing the most valuable type-strain genomes for metagenomic binning, comparative biology and taxonomic classification.</title>
        <authorList>
            <person name="Goeker M."/>
        </authorList>
    </citation>
    <scope>NUCLEOTIDE SEQUENCE [LARGE SCALE GENOMIC DNA]</scope>
    <source>
        <strain evidence="5 6">DSM 21085</strain>
    </source>
</reference>
<dbReference type="InterPro" id="IPR002656">
    <property type="entry name" value="Acyl_transf_3_dom"/>
</dbReference>
<feature type="transmembrane region" description="Helical" evidence="3">
    <location>
        <begin position="146"/>
        <end position="163"/>
    </location>
</feature>
<evidence type="ECO:0000256" key="3">
    <source>
        <dbReference type="SAM" id="Phobius"/>
    </source>
</evidence>
<dbReference type="RefSeq" id="WP_209480565.1">
    <property type="nucleotide sequence ID" value="NZ_JAGGKK010000009.1"/>
</dbReference>
<dbReference type="Proteomes" id="UP001519328">
    <property type="component" value="Unassembled WGS sequence"/>
</dbReference>
<protein>
    <submittedName>
        <fullName evidence="5">Fucose 4-O-acetylase-like acetyltransferase</fullName>
    </submittedName>
</protein>
<comment type="similarity">
    <text evidence="2">Belongs to the acyltransferase 3 family.</text>
</comment>
<gene>
    <name evidence="5" type="ORF">J2Z82_001968</name>
</gene>
<evidence type="ECO:0000259" key="4">
    <source>
        <dbReference type="Pfam" id="PF01757"/>
    </source>
</evidence>
<name>A0ABS4HDN6_9BACI</name>
<accession>A0ABS4HDN6</accession>
<keyword evidence="6" id="KW-1185">Reference proteome</keyword>
<feature type="transmembrane region" description="Helical" evidence="3">
    <location>
        <begin position="201"/>
        <end position="223"/>
    </location>
</feature>
<organism evidence="5 6">
    <name type="scientific">Virgibacillus litoralis</name>
    <dbReference type="NCBI Taxonomy" id="578221"/>
    <lineage>
        <taxon>Bacteria</taxon>
        <taxon>Bacillati</taxon>
        <taxon>Bacillota</taxon>
        <taxon>Bacilli</taxon>
        <taxon>Bacillales</taxon>
        <taxon>Bacillaceae</taxon>
        <taxon>Virgibacillus</taxon>
    </lineage>
</organism>
<dbReference type="InterPro" id="IPR052734">
    <property type="entry name" value="Nod_factor_acetyltransferase"/>
</dbReference>
<sequence>MKKRLTQIDMVRGISIIVVVAAHTDMPSTLGKVLSLFCIPLFFMVNGYLFSPSRYLYNFSGLVKRRLVNLIVPYFSACLLSYIYWVTASQIGFKEKIIWYEPLLGSLNGNVGQLINFPLWYLTCLFSAQLLFCLTQRVLTRYKCSLSAQVGVYFILGLIGYLISKLVFLPWGLDIAFTVQLFLFIGLKFKEHKVLENMKPISIYTIGIALIFIFTLVIDYNQIVSVATRDYNNLLMFYVGGITGSILILNLVRMVSKYRLIVNTLTFIGSRSLSILIFHVGVSFIFLSYVNRFLFGGIEFNWIINTIGGVLISIILGELLRKHPVSNLLFNGRKESYKKIENKSVELKSYTV</sequence>
<dbReference type="PANTHER" id="PTHR37312">
    <property type="entry name" value="MEMBRANE-BOUND ACYLTRANSFERASE YKRP-RELATED"/>
    <property type="match status" value="1"/>
</dbReference>
<feature type="transmembrane region" description="Helical" evidence="3">
    <location>
        <begin position="71"/>
        <end position="93"/>
    </location>
</feature>
<comment type="subcellular location">
    <subcellularLocation>
        <location evidence="1">Membrane</location>
    </subcellularLocation>
</comment>
<feature type="transmembrane region" description="Helical" evidence="3">
    <location>
        <begin position="169"/>
        <end position="189"/>
    </location>
</feature>
<evidence type="ECO:0000313" key="5">
    <source>
        <dbReference type="EMBL" id="MBP1949031.1"/>
    </source>
</evidence>
<evidence type="ECO:0000313" key="6">
    <source>
        <dbReference type="Proteomes" id="UP001519328"/>
    </source>
</evidence>